<dbReference type="EMBL" id="BMLT01000003">
    <property type="protein sequence ID" value="GGO79318.1"/>
    <property type="molecule type" value="Genomic_DNA"/>
</dbReference>
<reference evidence="3 4" key="1">
    <citation type="journal article" date="2014" name="Int. J. Syst. Evol. Microbiol.">
        <title>Complete genome sequence of Corynebacterium casei LMG S-19264T (=DSM 44701T), isolated from a smear-ripened cheese.</title>
        <authorList>
            <consortium name="US DOE Joint Genome Institute (JGI-PGF)"/>
            <person name="Walter F."/>
            <person name="Albersmeier A."/>
            <person name="Kalinowski J."/>
            <person name="Ruckert C."/>
        </authorList>
    </citation>
    <scope>NUCLEOTIDE SEQUENCE [LARGE SCALE GENOMIC DNA]</scope>
    <source>
        <strain evidence="3 4">CGMCC 1.7286</strain>
    </source>
</reference>
<feature type="transmembrane region" description="Helical" evidence="1">
    <location>
        <begin position="271"/>
        <end position="295"/>
    </location>
</feature>
<evidence type="ECO:0000256" key="1">
    <source>
        <dbReference type="SAM" id="Phobius"/>
    </source>
</evidence>
<accession>A0A917ZB12</accession>
<proteinExistence type="predicted"/>
<sequence>MRKLYCWLVLLGGLLLAGVTSAHEVRPAYLELRQVAGDTYDVLWKVPARGDDLRLGIYVRFPDGTEAVSEPAAVLDGGAYIESWRVRREGGLAGQRVGIAGLPATRIDVLVRVIGEGGATQTERLLPDNPGFVVASTPSAWGVASSYLGLGVEHILLGVDHLLFVLTLVLLVTGWKRLLGTITAFTLSHSLTLVAATLGLLQVPGPPVEACIALSIAFVAAEIVRGRQGGAPGLTARAPWLVAFAFGLLHGLGFAGALADLGLPQQAIPLALLFFNLGVELGQLAFIAVVLSFMAGLRRLPLPATGWGWRLAPYSIGAVSMFWLLERLAAF</sequence>
<feature type="chain" id="PRO_5037656920" evidence="2">
    <location>
        <begin position="23"/>
        <end position="331"/>
    </location>
</feature>
<evidence type="ECO:0000256" key="2">
    <source>
        <dbReference type="SAM" id="SignalP"/>
    </source>
</evidence>
<feature type="signal peptide" evidence="2">
    <location>
        <begin position="1"/>
        <end position="22"/>
    </location>
</feature>
<keyword evidence="1" id="KW-0812">Transmembrane</keyword>
<dbReference type="InterPro" id="IPR032809">
    <property type="entry name" value="Put_HupE_UreJ"/>
</dbReference>
<feature type="transmembrane region" description="Helical" evidence="1">
    <location>
        <begin position="238"/>
        <end position="259"/>
    </location>
</feature>
<feature type="transmembrane region" description="Helical" evidence="1">
    <location>
        <begin position="182"/>
        <end position="201"/>
    </location>
</feature>
<comment type="caution">
    <text evidence="3">The sequence shown here is derived from an EMBL/GenBank/DDBJ whole genome shotgun (WGS) entry which is preliminary data.</text>
</comment>
<keyword evidence="1" id="KW-0472">Membrane</keyword>
<dbReference type="RefSeq" id="WP_229721815.1">
    <property type="nucleotide sequence ID" value="NZ_BMLT01000003.1"/>
</dbReference>
<evidence type="ECO:0000313" key="3">
    <source>
        <dbReference type="EMBL" id="GGO79318.1"/>
    </source>
</evidence>
<name>A0A917ZB12_9GAMM</name>
<gene>
    <name evidence="3" type="ORF">GCM10011348_13300</name>
</gene>
<keyword evidence="4" id="KW-1185">Reference proteome</keyword>
<keyword evidence="2" id="KW-0732">Signal</keyword>
<feature type="transmembrane region" description="Helical" evidence="1">
    <location>
        <begin position="155"/>
        <end position="175"/>
    </location>
</feature>
<keyword evidence="1" id="KW-1133">Transmembrane helix</keyword>
<protein>
    <submittedName>
        <fullName evidence="3">Membrane protein</fullName>
    </submittedName>
</protein>
<feature type="transmembrane region" description="Helical" evidence="1">
    <location>
        <begin position="307"/>
        <end position="325"/>
    </location>
</feature>
<dbReference type="AlphaFoldDB" id="A0A917ZB12"/>
<organism evidence="3 4">
    <name type="scientific">Marinobacterium nitratireducens</name>
    <dbReference type="NCBI Taxonomy" id="518897"/>
    <lineage>
        <taxon>Bacteria</taxon>
        <taxon>Pseudomonadati</taxon>
        <taxon>Pseudomonadota</taxon>
        <taxon>Gammaproteobacteria</taxon>
        <taxon>Oceanospirillales</taxon>
        <taxon>Oceanospirillaceae</taxon>
        <taxon>Marinobacterium</taxon>
    </lineage>
</organism>
<dbReference type="Pfam" id="PF13795">
    <property type="entry name" value="HupE_UreJ_2"/>
    <property type="match status" value="1"/>
</dbReference>
<evidence type="ECO:0000313" key="4">
    <source>
        <dbReference type="Proteomes" id="UP000599578"/>
    </source>
</evidence>
<dbReference type="Proteomes" id="UP000599578">
    <property type="component" value="Unassembled WGS sequence"/>
</dbReference>